<dbReference type="InterPro" id="IPR017867">
    <property type="entry name" value="Tyr_phospatase_low_mol_wt"/>
</dbReference>
<comment type="similarity">
    <text evidence="1">Belongs to the low molecular weight phosphotyrosine protein phosphatase family.</text>
</comment>
<dbReference type="RefSeq" id="WP_087038459.1">
    <property type="nucleotide sequence ID" value="NZ_CP021377.1"/>
</dbReference>
<dbReference type="Pfam" id="PF01451">
    <property type="entry name" value="LMWPc"/>
    <property type="match status" value="1"/>
</dbReference>
<organism evidence="7 8">
    <name type="scientific">Oceanisphaera profunda</name>
    <dbReference type="NCBI Taxonomy" id="1416627"/>
    <lineage>
        <taxon>Bacteria</taxon>
        <taxon>Pseudomonadati</taxon>
        <taxon>Pseudomonadota</taxon>
        <taxon>Gammaproteobacteria</taxon>
        <taxon>Aeromonadales</taxon>
        <taxon>Aeromonadaceae</taxon>
        <taxon>Oceanisphaera</taxon>
    </lineage>
</organism>
<dbReference type="PRINTS" id="PR00719">
    <property type="entry name" value="LMWPTPASE"/>
</dbReference>
<dbReference type="AlphaFoldDB" id="A0A1Y0D8A7"/>
<proteinExistence type="inferred from homology"/>
<feature type="domain" description="Phosphotyrosine protein phosphatase I" evidence="6">
    <location>
        <begin position="11"/>
        <end position="165"/>
    </location>
</feature>
<keyword evidence="3" id="KW-0378">Hydrolase</keyword>
<keyword evidence="8" id="KW-1185">Reference proteome</keyword>
<dbReference type="EMBL" id="CP021377">
    <property type="protein sequence ID" value="ART83782.1"/>
    <property type="molecule type" value="Genomic_DNA"/>
</dbReference>
<evidence type="ECO:0000259" key="6">
    <source>
        <dbReference type="SMART" id="SM00226"/>
    </source>
</evidence>
<evidence type="ECO:0000256" key="4">
    <source>
        <dbReference type="ARBA" id="ARBA00022912"/>
    </source>
</evidence>
<feature type="active site" description="Proton donor" evidence="5">
    <location>
        <position position="139"/>
    </location>
</feature>
<dbReference type="KEGG" id="opf:CBP31_15005"/>
<sequence length="168" mass="18026">MSNELTNKDNPRVLVVCLGNICRSPTAEAVLRQRAASAGVALTVDSAGTYGGHAGATPDARSRAAGERRGYDFSGIHSRQVKASDFVDFDIILAADRSNLADLKALCPAEHQHKIMLLLSFNGDGEQDTKQDAQQEVPDPYYGGEQGFEQVLDLIESACDGLLAQYAK</sequence>
<feature type="active site" description="Nucleophile" evidence="5">
    <location>
        <position position="17"/>
    </location>
</feature>
<protein>
    <recommendedName>
        <fullName evidence="2">protein-tyrosine-phosphatase</fullName>
        <ecNumber evidence="2">3.1.3.48</ecNumber>
    </recommendedName>
</protein>
<evidence type="ECO:0000313" key="7">
    <source>
        <dbReference type="EMBL" id="ART83782.1"/>
    </source>
</evidence>
<gene>
    <name evidence="7" type="ORF">CBP31_15005</name>
</gene>
<evidence type="ECO:0000256" key="2">
    <source>
        <dbReference type="ARBA" id="ARBA00013064"/>
    </source>
</evidence>
<dbReference type="OrthoDB" id="9784339at2"/>
<dbReference type="SUPFAM" id="SSF52788">
    <property type="entry name" value="Phosphotyrosine protein phosphatases I"/>
    <property type="match status" value="1"/>
</dbReference>
<reference evidence="7 8" key="1">
    <citation type="journal article" date="2014" name="Int. J. Syst. Evol. Microbiol.">
        <title>Oceanisphaera profunda sp. nov., a marine bacterium isolated from deep-sea sediment, and emended description of the genus Oceanisphaera.</title>
        <authorList>
            <person name="Xu Z."/>
            <person name="Zhang X.Y."/>
            <person name="Su H.N."/>
            <person name="Yu Z.C."/>
            <person name="Liu C."/>
            <person name="Li H."/>
            <person name="Chen X.L."/>
            <person name="Song X.Y."/>
            <person name="Xie B.B."/>
            <person name="Qin Q.L."/>
            <person name="Zhou B.C."/>
            <person name="Shi M."/>
            <person name="Huang Y."/>
            <person name="Zhang Y.Z."/>
        </authorList>
    </citation>
    <scope>NUCLEOTIDE SEQUENCE [LARGE SCALE GENOMIC DNA]</scope>
    <source>
        <strain evidence="7 8">SM1222</strain>
    </source>
</reference>
<dbReference type="PANTHER" id="PTHR11717:SF7">
    <property type="entry name" value="LOW MOLECULAR WEIGHT PHOSPHOTYROSINE PROTEIN PHOSPHATASE"/>
    <property type="match status" value="1"/>
</dbReference>
<feature type="active site" evidence="5">
    <location>
        <position position="23"/>
    </location>
</feature>
<accession>A0A1Y0D8A7</accession>
<dbReference type="Gene3D" id="3.40.50.2300">
    <property type="match status" value="1"/>
</dbReference>
<name>A0A1Y0D8A7_9GAMM</name>
<dbReference type="EC" id="3.1.3.48" evidence="2"/>
<evidence type="ECO:0000313" key="8">
    <source>
        <dbReference type="Proteomes" id="UP000243937"/>
    </source>
</evidence>
<dbReference type="SMART" id="SM00226">
    <property type="entry name" value="LMWPc"/>
    <property type="match status" value="1"/>
</dbReference>
<dbReference type="InterPro" id="IPR023485">
    <property type="entry name" value="Ptyr_pPase"/>
</dbReference>
<keyword evidence="4" id="KW-0904">Protein phosphatase</keyword>
<evidence type="ECO:0000256" key="5">
    <source>
        <dbReference type="PIRSR" id="PIRSR617867-1"/>
    </source>
</evidence>
<evidence type="ECO:0000256" key="3">
    <source>
        <dbReference type="ARBA" id="ARBA00022801"/>
    </source>
</evidence>
<dbReference type="InterPro" id="IPR036196">
    <property type="entry name" value="Ptyr_pPase_sf"/>
</dbReference>
<dbReference type="CDD" id="cd16343">
    <property type="entry name" value="LMWPTP"/>
    <property type="match status" value="1"/>
</dbReference>
<evidence type="ECO:0000256" key="1">
    <source>
        <dbReference type="ARBA" id="ARBA00011063"/>
    </source>
</evidence>
<dbReference type="GO" id="GO:0004725">
    <property type="term" value="F:protein tyrosine phosphatase activity"/>
    <property type="evidence" value="ECO:0007669"/>
    <property type="project" value="UniProtKB-EC"/>
</dbReference>
<dbReference type="InterPro" id="IPR050438">
    <property type="entry name" value="LMW_PTPase"/>
</dbReference>
<dbReference type="PANTHER" id="PTHR11717">
    <property type="entry name" value="LOW MOLECULAR WEIGHT PROTEIN TYROSINE PHOSPHATASE"/>
    <property type="match status" value="1"/>
</dbReference>
<dbReference type="Proteomes" id="UP000243937">
    <property type="component" value="Chromosome"/>
</dbReference>